<sequence length="302" mass="32129">MAVAEGVTAAGGDGERRAELARSARRRLLRRPGFVVSVAIVLLMVAIAVVPQAFAGWFGHGDPRACALGDSTLGPRSGHPFGFDKQGCDIYANVLYGTRDSIGIGLLASLFGFVVAVVLGSVAAFYLGWIDAVVSRVADVFFGFPFLLGALVLLTSLRSHSVPTVSATLALFTWPTLTRLMRASMLGAKEHDYVLAARSLGASDWRLIRRHLLPNALAPVVVISTLNVGAVIAAEATLTFLGVGLQQPAISWGLQLSNAQSDFQVHPHLLVFPALFLSVTVFSFIVLGDALEDVLDPSRDEH</sequence>
<feature type="domain" description="ABC transmembrane type-1" evidence="8">
    <location>
        <begin position="102"/>
        <end position="288"/>
    </location>
</feature>
<reference evidence="10" key="1">
    <citation type="submission" date="2016-11" db="EMBL/GenBank/DDBJ databases">
        <authorList>
            <person name="Varghese N."/>
            <person name="Submissions S."/>
        </authorList>
    </citation>
    <scope>NUCLEOTIDE SEQUENCE [LARGE SCALE GENOMIC DNA]</scope>
    <source>
        <strain evidence="10">DSM 45627</strain>
    </source>
</reference>
<protein>
    <submittedName>
        <fullName evidence="9">Oligopeptide transport system permease protein</fullName>
    </submittedName>
</protein>
<dbReference type="AlphaFoldDB" id="A0A1M5EKK3"/>
<feature type="transmembrane region" description="Helical" evidence="7">
    <location>
        <begin position="265"/>
        <end position="287"/>
    </location>
</feature>
<gene>
    <name evidence="9" type="ORF">SAMN05443575_0921</name>
</gene>
<dbReference type="GO" id="GO:0005886">
    <property type="term" value="C:plasma membrane"/>
    <property type="evidence" value="ECO:0007669"/>
    <property type="project" value="UniProtKB-SubCell"/>
</dbReference>
<proteinExistence type="inferred from homology"/>
<dbReference type="CDD" id="cd06261">
    <property type="entry name" value="TM_PBP2"/>
    <property type="match status" value="1"/>
</dbReference>
<keyword evidence="4 7" id="KW-0812">Transmembrane</keyword>
<dbReference type="PROSITE" id="PS50928">
    <property type="entry name" value="ABC_TM1"/>
    <property type="match status" value="1"/>
</dbReference>
<feature type="transmembrane region" description="Helical" evidence="7">
    <location>
        <begin position="216"/>
        <end position="245"/>
    </location>
</feature>
<evidence type="ECO:0000256" key="1">
    <source>
        <dbReference type="ARBA" id="ARBA00004651"/>
    </source>
</evidence>
<evidence type="ECO:0000256" key="7">
    <source>
        <dbReference type="RuleBase" id="RU363032"/>
    </source>
</evidence>
<dbReference type="Gene3D" id="1.10.3720.10">
    <property type="entry name" value="MetI-like"/>
    <property type="match status" value="1"/>
</dbReference>
<evidence type="ECO:0000256" key="3">
    <source>
        <dbReference type="ARBA" id="ARBA00022475"/>
    </source>
</evidence>
<dbReference type="InterPro" id="IPR000515">
    <property type="entry name" value="MetI-like"/>
</dbReference>
<dbReference type="InterPro" id="IPR035906">
    <property type="entry name" value="MetI-like_sf"/>
</dbReference>
<dbReference type="STRING" id="1206085.SAMN05443575_0921"/>
<dbReference type="Proteomes" id="UP000186132">
    <property type="component" value="Unassembled WGS sequence"/>
</dbReference>
<feature type="transmembrane region" description="Helical" evidence="7">
    <location>
        <begin position="32"/>
        <end position="54"/>
    </location>
</feature>
<evidence type="ECO:0000313" key="10">
    <source>
        <dbReference type="Proteomes" id="UP000186132"/>
    </source>
</evidence>
<feature type="transmembrane region" description="Helical" evidence="7">
    <location>
        <begin position="140"/>
        <end position="157"/>
    </location>
</feature>
<dbReference type="SUPFAM" id="SSF161098">
    <property type="entry name" value="MetI-like"/>
    <property type="match status" value="1"/>
</dbReference>
<dbReference type="PANTHER" id="PTHR43386">
    <property type="entry name" value="OLIGOPEPTIDE TRANSPORT SYSTEM PERMEASE PROTEIN APPC"/>
    <property type="match status" value="1"/>
</dbReference>
<accession>A0A1M5EKK3</accession>
<keyword evidence="5 7" id="KW-1133">Transmembrane helix</keyword>
<evidence type="ECO:0000259" key="8">
    <source>
        <dbReference type="PROSITE" id="PS50928"/>
    </source>
</evidence>
<evidence type="ECO:0000256" key="2">
    <source>
        <dbReference type="ARBA" id="ARBA00022448"/>
    </source>
</evidence>
<dbReference type="Pfam" id="PF00528">
    <property type="entry name" value="BPD_transp_1"/>
    <property type="match status" value="1"/>
</dbReference>
<comment type="subcellular location">
    <subcellularLocation>
        <location evidence="1 7">Cell membrane</location>
        <topology evidence="1 7">Multi-pass membrane protein</topology>
    </subcellularLocation>
</comment>
<organism evidence="9 10">
    <name type="scientific">Jatrophihabitans endophyticus</name>
    <dbReference type="NCBI Taxonomy" id="1206085"/>
    <lineage>
        <taxon>Bacteria</taxon>
        <taxon>Bacillati</taxon>
        <taxon>Actinomycetota</taxon>
        <taxon>Actinomycetes</taxon>
        <taxon>Jatrophihabitantales</taxon>
        <taxon>Jatrophihabitantaceae</taxon>
        <taxon>Jatrophihabitans</taxon>
    </lineage>
</organism>
<dbReference type="EMBL" id="FQVU01000001">
    <property type="protein sequence ID" value="SHF79664.1"/>
    <property type="molecule type" value="Genomic_DNA"/>
</dbReference>
<evidence type="ECO:0000313" key="9">
    <source>
        <dbReference type="EMBL" id="SHF79664.1"/>
    </source>
</evidence>
<keyword evidence="10" id="KW-1185">Reference proteome</keyword>
<keyword evidence="3" id="KW-1003">Cell membrane</keyword>
<evidence type="ECO:0000256" key="5">
    <source>
        <dbReference type="ARBA" id="ARBA00022989"/>
    </source>
</evidence>
<evidence type="ECO:0000256" key="6">
    <source>
        <dbReference type="ARBA" id="ARBA00023136"/>
    </source>
</evidence>
<evidence type="ECO:0000256" key="4">
    <source>
        <dbReference type="ARBA" id="ARBA00022692"/>
    </source>
</evidence>
<comment type="similarity">
    <text evidence="7">Belongs to the binding-protein-dependent transport system permease family.</text>
</comment>
<feature type="transmembrane region" description="Helical" evidence="7">
    <location>
        <begin position="102"/>
        <end position="128"/>
    </location>
</feature>
<keyword evidence="6 7" id="KW-0472">Membrane</keyword>
<keyword evidence="2 7" id="KW-0813">Transport</keyword>
<dbReference type="PANTHER" id="PTHR43386:SF6">
    <property type="entry name" value="ABC TRANSPORTER PERMEASE PROTEIN"/>
    <property type="match status" value="1"/>
</dbReference>
<name>A0A1M5EKK3_9ACTN</name>
<dbReference type="InterPro" id="IPR050366">
    <property type="entry name" value="BP-dependent_transpt_permease"/>
</dbReference>
<dbReference type="GO" id="GO:0055085">
    <property type="term" value="P:transmembrane transport"/>
    <property type="evidence" value="ECO:0007669"/>
    <property type="project" value="InterPro"/>
</dbReference>